<sequence length="240" mass="27332">MNVKERSPFYPGSPVPVELFVGRADKIQSLISYVRNSTFGKQENVFLIGTRGIGKSSLASFLRSYAATEMNMVGIHVFLGRISTLEEMVRHIFERLLKETREQSWFNDISSFFGKNIKQVGLFGISISFSPPPDELQKIVANFPEALNNILLKIIKEKSGLFIALDDINGLAVKSDFANWYKSFVDEVGTHYPNFPVFIMLIGLPERRDSLADLQPSLMRIFRPIEIDRLMDEEVDQFIT</sequence>
<dbReference type="Gene3D" id="3.40.50.300">
    <property type="entry name" value="P-loop containing nucleotide triphosphate hydrolases"/>
    <property type="match status" value="1"/>
</dbReference>
<protein>
    <submittedName>
        <fullName evidence="2">ATP-binding protein</fullName>
    </submittedName>
</protein>
<dbReference type="Pfam" id="PF13191">
    <property type="entry name" value="AAA_16"/>
    <property type="match status" value="1"/>
</dbReference>
<gene>
    <name evidence="2" type="ORF">ENV52_01040</name>
</gene>
<organism evidence="2">
    <name type="scientific">Desulfobacca acetoxidans</name>
    <dbReference type="NCBI Taxonomy" id="60893"/>
    <lineage>
        <taxon>Bacteria</taxon>
        <taxon>Pseudomonadati</taxon>
        <taxon>Thermodesulfobacteriota</taxon>
        <taxon>Desulfobaccia</taxon>
        <taxon>Desulfobaccales</taxon>
        <taxon>Desulfobaccaceae</taxon>
        <taxon>Desulfobacca</taxon>
    </lineage>
</organism>
<name>A0A7V6A1M0_9BACT</name>
<dbReference type="GO" id="GO:0005524">
    <property type="term" value="F:ATP binding"/>
    <property type="evidence" value="ECO:0007669"/>
    <property type="project" value="UniProtKB-KW"/>
</dbReference>
<keyword evidence="2" id="KW-0547">Nucleotide-binding</keyword>
<dbReference type="InterPro" id="IPR041664">
    <property type="entry name" value="AAA_16"/>
</dbReference>
<dbReference type="InterPro" id="IPR027417">
    <property type="entry name" value="P-loop_NTPase"/>
</dbReference>
<dbReference type="SUPFAM" id="SSF52540">
    <property type="entry name" value="P-loop containing nucleoside triphosphate hydrolases"/>
    <property type="match status" value="1"/>
</dbReference>
<accession>A0A7V6A1M0</accession>
<proteinExistence type="predicted"/>
<evidence type="ECO:0000259" key="1">
    <source>
        <dbReference type="Pfam" id="PF13191"/>
    </source>
</evidence>
<reference evidence="2" key="1">
    <citation type="journal article" date="2020" name="mSystems">
        <title>Genome- and Community-Level Interaction Insights into Carbon Utilization and Element Cycling Functions of Hydrothermarchaeota in Hydrothermal Sediment.</title>
        <authorList>
            <person name="Zhou Z."/>
            <person name="Liu Y."/>
            <person name="Xu W."/>
            <person name="Pan J."/>
            <person name="Luo Z.H."/>
            <person name="Li M."/>
        </authorList>
    </citation>
    <scope>NUCLEOTIDE SEQUENCE [LARGE SCALE GENOMIC DNA]</scope>
    <source>
        <strain evidence="2">SpSt-767</strain>
    </source>
</reference>
<feature type="domain" description="Orc1-like AAA ATPase" evidence="1">
    <location>
        <begin position="20"/>
        <end position="169"/>
    </location>
</feature>
<dbReference type="AlphaFoldDB" id="A0A7V6A1M0"/>
<comment type="caution">
    <text evidence="2">The sequence shown here is derived from an EMBL/GenBank/DDBJ whole genome shotgun (WGS) entry which is preliminary data.</text>
</comment>
<keyword evidence="2" id="KW-0067">ATP-binding</keyword>
<evidence type="ECO:0000313" key="2">
    <source>
        <dbReference type="EMBL" id="HHS28276.1"/>
    </source>
</evidence>
<dbReference type="EMBL" id="DTGR01000019">
    <property type="protein sequence ID" value="HHS28276.1"/>
    <property type="molecule type" value="Genomic_DNA"/>
</dbReference>